<protein>
    <submittedName>
        <fullName evidence="2">NAD(P)H-binding protein</fullName>
    </submittedName>
</protein>
<dbReference type="Gene3D" id="3.90.25.10">
    <property type="entry name" value="UDP-galactose 4-epimerase, domain 1"/>
    <property type="match status" value="1"/>
</dbReference>
<keyword evidence="3" id="KW-1185">Reference proteome</keyword>
<dbReference type="Proteomes" id="UP001612741">
    <property type="component" value="Unassembled WGS sequence"/>
</dbReference>
<feature type="domain" description="NAD(P)-binding" evidence="1">
    <location>
        <begin position="6"/>
        <end position="176"/>
    </location>
</feature>
<dbReference type="EMBL" id="JBITGY010000015">
    <property type="protein sequence ID" value="MFI6504553.1"/>
    <property type="molecule type" value="Genomic_DNA"/>
</dbReference>
<accession>A0ABW7Z8W2</accession>
<comment type="caution">
    <text evidence="2">The sequence shown here is derived from an EMBL/GenBank/DDBJ whole genome shotgun (WGS) entry which is preliminary data.</text>
</comment>
<sequence>MILITGATGTIGTEVTRLLAQAGVPARAMTRDPARAGGSAVRGDFEDPRSLAAATAGVRAALLLTGFGPRLAEHDRAFVAAAEKAGVGKIVKISAIGAQDTGDPGDVASQHAAGERAVTGSSAAWTILRPSMFATNALAWADAVKAGQPIPNMTGGGRQGIVDPRDIAALAVAALTGSGHDGRVYEVTGPDLLTVADQAELIGKAIGRRVETVDVPIEQAAAQIPDPAYARAAAKGWAFIASGGNAVVTTAVRDVLGREARGFGQWAEENKKAFQNNAG</sequence>
<dbReference type="Gene3D" id="3.40.50.720">
    <property type="entry name" value="NAD(P)-binding Rossmann-like Domain"/>
    <property type="match status" value="1"/>
</dbReference>
<reference evidence="2 3" key="1">
    <citation type="submission" date="2024-10" db="EMBL/GenBank/DDBJ databases">
        <title>The Natural Products Discovery Center: Release of the First 8490 Sequenced Strains for Exploring Actinobacteria Biosynthetic Diversity.</title>
        <authorList>
            <person name="Kalkreuter E."/>
            <person name="Kautsar S.A."/>
            <person name="Yang D."/>
            <person name="Bader C.D."/>
            <person name="Teijaro C.N."/>
            <person name="Fluegel L."/>
            <person name="Davis C.M."/>
            <person name="Simpson J.R."/>
            <person name="Lauterbach L."/>
            <person name="Steele A.D."/>
            <person name="Gui C."/>
            <person name="Meng S."/>
            <person name="Li G."/>
            <person name="Viehrig K."/>
            <person name="Ye F."/>
            <person name="Su P."/>
            <person name="Kiefer A.F."/>
            <person name="Nichols A."/>
            <person name="Cepeda A.J."/>
            <person name="Yan W."/>
            <person name="Fan B."/>
            <person name="Jiang Y."/>
            <person name="Adhikari A."/>
            <person name="Zheng C.-J."/>
            <person name="Schuster L."/>
            <person name="Cowan T.M."/>
            <person name="Smanski M.J."/>
            <person name="Chevrette M.G."/>
            <person name="De Carvalho L.P.S."/>
            <person name="Shen B."/>
        </authorList>
    </citation>
    <scope>NUCLEOTIDE SEQUENCE [LARGE SCALE GENOMIC DNA]</scope>
    <source>
        <strain evidence="2 3">NPDC050545</strain>
    </source>
</reference>
<evidence type="ECO:0000259" key="1">
    <source>
        <dbReference type="Pfam" id="PF13460"/>
    </source>
</evidence>
<dbReference type="InterPro" id="IPR036291">
    <property type="entry name" value="NAD(P)-bd_dom_sf"/>
</dbReference>
<organism evidence="2 3">
    <name type="scientific">Nonomuraea typhae</name>
    <dbReference type="NCBI Taxonomy" id="2603600"/>
    <lineage>
        <taxon>Bacteria</taxon>
        <taxon>Bacillati</taxon>
        <taxon>Actinomycetota</taxon>
        <taxon>Actinomycetes</taxon>
        <taxon>Streptosporangiales</taxon>
        <taxon>Streptosporangiaceae</taxon>
        <taxon>Nonomuraea</taxon>
    </lineage>
</organism>
<dbReference type="SUPFAM" id="SSF51735">
    <property type="entry name" value="NAD(P)-binding Rossmann-fold domains"/>
    <property type="match status" value="1"/>
</dbReference>
<dbReference type="PANTHER" id="PTHR43162">
    <property type="match status" value="1"/>
</dbReference>
<dbReference type="Pfam" id="PF13460">
    <property type="entry name" value="NAD_binding_10"/>
    <property type="match status" value="1"/>
</dbReference>
<evidence type="ECO:0000313" key="2">
    <source>
        <dbReference type="EMBL" id="MFI6504553.1"/>
    </source>
</evidence>
<dbReference type="RefSeq" id="WP_397090325.1">
    <property type="nucleotide sequence ID" value="NZ_JBITGY010000015.1"/>
</dbReference>
<evidence type="ECO:0000313" key="3">
    <source>
        <dbReference type="Proteomes" id="UP001612741"/>
    </source>
</evidence>
<dbReference type="PANTHER" id="PTHR43162:SF1">
    <property type="entry name" value="PRESTALK A DIFFERENTIATION PROTEIN A"/>
    <property type="match status" value="1"/>
</dbReference>
<name>A0ABW7Z8W2_9ACTN</name>
<dbReference type="InterPro" id="IPR051604">
    <property type="entry name" value="Ergot_Alk_Oxidoreductase"/>
</dbReference>
<dbReference type="InterPro" id="IPR016040">
    <property type="entry name" value="NAD(P)-bd_dom"/>
</dbReference>
<proteinExistence type="predicted"/>
<gene>
    <name evidence="2" type="ORF">ACIBG2_44710</name>
</gene>